<evidence type="ECO:0000256" key="6">
    <source>
        <dbReference type="RuleBase" id="RU363054"/>
    </source>
</evidence>
<keyword evidence="6" id="KW-0592">Phosphate transport</keyword>
<comment type="function">
    <text evidence="6">Part of the binding-protein-dependent transport system for phosphate; probably responsible for the translocation of the substrate across the membrane.</text>
</comment>
<evidence type="ECO:0000313" key="9">
    <source>
        <dbReference type="Proteomes" id="UP000199397"/>
    </source>
</evidence>
<dbReference type="PANTHER" id="PTHR42727:SF1">
    <property type="entry name" value="PHOSPHATE TRANSPORT SYSTEM PERMEASE"/>
    <property type="match status" value="1"/>
</dbReference>
<dbReference type="OrthoDB" id="9785113at2"/>
<dbReference type="InterPro" id="IPR022182">
    <property type="entry name" value="PstC_N"/>
</dbReference>
<dbReference type="Pfam" id="PF12501">
    <property type="entry name" value="DUF3708"/>
    <property type="match status" value="1"/>
</dbReference>
<dbReference type="Proteomes" id="UP000199397">
    <property type="component" value="Unassembled WGS sequence"/>
</dbReference>
<feature type="transmembrane region" description="Helical" evidence="5">
    <location>
        <begin position="278"/>
        <end position="299"/>
    </location>
</feature>
<feature type="domain" description="ABC transmembrane type-1" evidence="7">
    <location>
        <begin position="235"/>
        <end position="451"/>
    </location>
</feature>
<dbReference type="RefSeq" id="WP_093071150.1">
    <property type="nucleotide sequence ID" value="NZ_FNQP01000047.1"/>
</dbReference>
<evidence type="ECO:0000256" key="3">
    <source>
        <dbReference type="ARBA" id="ARBA00022989"/>
    </source>
</evidence>
<dbReference type="InterPro" id="IPR035906">
    <property type="entry name" value="MetI-like_sf"/>
</dbReference>
<keyword evidence="3 5" id="KW-1133">Transmembrane helix</keyword>
<reference evidence="8 9" key="1">
    <citation type="submission" date="2016-10" db="EMBL/GenBank/DDBJ databases">
        <authorList>
            <person name="de Groot N.N."/>
        </authorList>
    </citation>
    <scope>NUCLEOTIDE SEQUENCE [LARGE SCALE GENOMIC DNA]</scope>
    <source>
        <strain evidence="8 9">DSM 21228</strain>
    </source>
</reference>
<keyword evidence="5" id="KW-0813">Transport</keyword>
<feature type="transmembrane region" description="Helical" evidence="5">
    <location>
        <begin position="306"/>
        <end position="327"/>
    </location>
</feature>
<evidence type="ECO:0000313" key="8">
    <source>
        <dbReference type="EMBL" id="SEB13917.1"/>
    </source>
</evidence>
<keyword evidence="6" id="KW-1003">Cell membrane</keyword>
<keyword evidence="9" id="KW-1185">Reference proteome</keyword>
<feature type="transmembrane region" description="Helical" evidence="5">
    <location>
        <begin position="234"/>
        <end position="258"/>
    </location>
</feature>
<evidence type="ECO:0000259" key="7">
    <source>
        <dbReference type="PROSITE" id="PS50928"/>
    </source>
</evidence>
<evidence type="ECO:0000256" key="4">
    <source>
        <dbReference type="ARBA" id="ARBA00023136"/>
    </source>
</evidence>
<feature type="transmembrane region" description="Helical" evidence="5">
    <location>
        <begin position="45"/>
        <end position="68"/>
    </location>
</feature>
<evidence type="ECO:0000256" key="1">
    <source>
        <dbReference type="ARBA" id="ARBA00004651"/>
    </source>
</evidence>
<dbReference type="GO" id="GO:0006817">
    <property type="term" value="P:phosphate ion transport"/>
    <property type="evidence" value="ECO:0007669"/>
    <property type="project" value="UniProtKB-KW"/>
</dbReference>
<organism evidence="8 9">
    <name type="scientific">Thiothrix caldifontis</name>
    <dbReference type="NCBI Taxonomy" id="525918"/>
    <lineage>
        <taxon>Bacteria</taxon>
        <taxon>Pseudomonadati</taxon>
        <taxon>Pseudomonadota</taxon>
        <taxon>Gammaproteobacteria</taxon>
        <taxon>Thiotrichales</taxon>
        <taxon>Thiotrichaceae</taxon>
        <taxon>Thiothrix</taxon>
    </lineage>
</organism>
<dbReference type="SUPFAM" id="SSF161098">
    <property type="entry name" value="MetI-like"/>
    <property type="match status" value="1"/>
</dbReference>
<protein>
    <recommendedName>
        <fullName evidence="6">Phosphate transport system permease protein</fullName>
    </recommendedName>
</protein>
<dbReference type="PROSITE" id="PS50928">
    <property type="entry name" value="ABC_TM1"/>
    <property type="match status" value="1"/>
</dbReference>
<dbReference type="GO" id="GO:0005315">
    <property type="term" value="F:phosphate transmembrane transporter activity"/>
    <property type="evidence" value="ECO:0007669"/>
    <property type="project" value="InterPro"/>
</dbReference>
<proteinExistence type="inferred from homology"/>
<dbReference type="NCBIfam" id="TIGR02138">
    <property type="entry name" value="phosphate_pstC"/>
    <property type="match status" value="1"/>
</dbReference>
<dbReference type="EMBL" id="FNQP01000047">
    <property type="protein sequence ID" value="SEB13917.1"/>
    <property type="molecule type" value="Genomic_DNA"/>
</dbReference>
<sequence>MSTLGILLTLTVLAAFSYYIGRKRSLALATPVKRGGNDLHSLPSYYGYLVVIWAIIPALLVFALWSSLEKPLLTSSMMSHLPAEYQSKSADELSLTTNRILNMAKDPTQLATAEPVFKAAAEDYQQMQSTSQTIKTLLVLALAIAGVFIGLRHVKPKTRARNQVERVLQFIMIGCASIAILTTVGIVFSVLFESYRFFGQVPATDFLFGTHWSPQTALRADQAGSSGSFGAIPLFVGTLLISAIALLIAVPLGLMSAIYLSEYAGPKLRAYAKPAMEILAGIPTVVYGFFAALTVAPFIRELGESIGLSVASESALAAGVVMGIMIIPFMSSLSDDVINAVPQAMRDGSYGMGATKSETIKQVILPAALPGIVGAFLLAASRAIGETMIVVMAAGLAANLTINPLEAVTTVTVQIVTLLTGDQEFDSAKTLAAFALGLSLFIVTLILNVVALHIVRKYREQYD</sequence>
<keyword evidence="4 5" id="KW-0472">Membrane</keyword>
<keyword evidence="2 5" id="KW-0812">Transmembrane</keyword>
<name>A0A1H4GWG7_9GAMM</name>
<comment type="similarity">
    <text evidence="6">Belongs to the binding-protein-dependent transport system permease family. CysTW subfamily.</text>
</comment>
<dbReference type="AlphaFoldDB" id="A0A1H4GWG7"/>
<evidence type="ECO:0000256" key="2">
    <source>
        <dbReference type="ARBA" id="ARBA00022692"/>
    </source>
</evidence>
<dbReference type="PANTHER" id="PTHR42727">
    <property type="entry name" value="PHOSPHATE TRANSPORT SYSTEM PERMEASE PROTEIN"/>
    <property type="match status" value="1"/>
</dbReference>
<dbReference type="CDD" id="cd06261">
    <property type="entry name" value="TM_PBP2"/>
    <property type="match status" value="1"/>
</dbReference>
<feature type="transmembrane region" description="Helical" evidence="5">
    <location>
        <begin position="363"/>
        <end position="384"/>
    </location>
</feature>
<dbReference type="Gene3D" id="1.10.3720.10">
    <property type="entry name" value="MetI-like"/>
    <property type="match status" value="1"/>
</dbReference>
<accession>A0A1H4GWG7</accession>
<dbReference type="Pfam" id="PF00528">
    <property type="entry name" value="BPD_transp_1"/>
    <property type="match status" value="1"/>
</dbReference>
<dbReference type="STRING" id="525918.SAMN05660964_03776"/>
<keyword evidence="6" id="KW-0997">Cell inner membrane</keyword>
<dbReference type="GO" id="GO:0005886">
    <property type="term" value="C:plasma membrane"/>
    <property type="evidence" value="ECO:0007669"/>
    <property type="project" value="UniProtKB-SubCell"/>
</dbReference>
<gene>
    <name evidence="8" type="ORF">SAMN05660964_03776</name>
</gene>
<feature type="transmembrane region" description="Helical" evidence="5">
    <location>
        <begin position="167"/>
        <end position="192"/>
    </location>
</feature>
<dbReference type="InterPro" id="IPR000515">
    <property type="entry name" value="MetI-like"/>
</dbReference>
<feature type="transmembrane region" description="Helical" evidence="5">
    <location>
        <begin position="137"/>
        <end position="155"/>
    </location>
</feature>
<dbReference type="InterPro" id="IPR011864">
    <property type="entry name" value="Phosphate_PstC"/>
</dbReference>
<evidence type="ECO:0000256" key="5">
    <source>
        <dbReference type="RuleBase" id="RU363032"/>
    </source>
</evidence>
<feature type="transmembrane region" description="Helical" evidence="5">
    <location>
        <begin position="431"/>
        <end position="455"/>
    </location>
</feature>
<comment type="subcellular location">
    <subcellularLocation>
        <location evidence="6">Cell inner membrane</location>
        <topology evidence="6">Multi-pass membrane protein</topology>
    </subcellularLocation>
    <subcellularLocation>
        <location evidence="1 5">Cell membrane</location>
        <topology evidence="1 5">Multi-pass membrane protein</topology>
    </subcellularLocation>
</comment>